<dbReference type="Pfam" id="PF13424">
    <property type="entry name" value="TPR_12"/>
    <property type="match status" value="1"/>
</dbReference>
<keyword evidence="2" id="KW-0802">TPR repeat</keyword>
<reference evidence="4" key="2">
    <citation type="submission" date="2023-06" db="EMBL/GenBank/DDBJ databases">
        <authorList>
            <consortium name="Lawrence Berkeley National Laboratory"/>
            <person name="Haridas S."/>
            <person name="Hensen N."/>
            <person name="Bonometti L."/>
            <person name="Westerberg I."/>
            <person name="Brannstrom I.O."/>
            <person name="Guillou S."/>
            <person name="Cros-Aarteil S."/>
            <person name="Calhoun S."/>
            <person name="Kuo A."/>
            <person name="Mondo S."/>
            <person name="Pangilinan J."/>
            <person name="Riley R."/>
            <person name="Labutti K."/>
            <person name="Andreopoulos B."/>
            <person name="Lipzen A."/>
            <person name="Chen C."/>
            <person name="Yanf M."/>
            <person name="Daum C."/>
            <person name="Ng V."/>
            <person name="Clum A."/>
            <person name="Steindorff A."/>
            <person name="Ohm R."/>
            <person name="Martin F."/>
            <person name="Silar P."/>
            <person name="Natvig D."/>
            <person name="Lalanne C."/>
            <person name="Gautier V."/>
            <person name="Ament-Velasquez S.L."/>
            <person name="Kruys A."/>
            <person name="Hutchinson M.I."/>
            <person name="Powell A.J."/>
            <person name="Barry K."/>
            <person name="Miller A.N."/>
            <person name="Grigoriev I.V."/>
            <person name="Debuchy R."/>
            <person name="Gladieux P."/>
            <person name="Thoren M.H."/>
            <person name="Johannesson H."/>
        </authorList>
    </citation>
    <scope>NUCLEOTIDE SEQUENCE</scope>
    <source>
        <strain evidence="4">CBS 958.72</strain>
    </source>
</reference>
<dbReference type="InterPro" id="IPR019734">
    <property type="entry name" value="TPR_rpt"/>
</dbReference>
<dbReference type="SUPFAM" id="SSF52540">
    <property type="entry name" value="P-loop containing nucleoside triphosphate hydrolases"/>
    <property type="match status" value="1"/>
</dbReference>
<evidence type="ECO:0000313" key="4">
    <source>
        <dbReference type="EMBL" id="KAK3382532.1"/>
    </source>
</evidence>
<dbReference type="AlphaFoldDB" id="A0AAE0NJ71"/>
<feature type="domain" description="Orc1-like AAA ATPase" evidence="3">
    <location>
        <begin position="90"/>
        <end position="216"/>
    </location>
</feature>
<dbReference type="InterPro" id="IPR041664">
    <property type="entry name" value="AAA_16"/>
</dbReference>
<accession>A0AAE0NJ71</accession>
<dbReference type="PANTHER" id="PTHR45641:SF19">
    <property type="entry name" value="NEPHROCYSTIN-3"/>
    <property type="match status" value="1"/>
</dbReference>
<gene>
    <name evidence="4" type="ORF">B0T24DRAFT_17415</name>
</gene>
<name>A0AAE0NJ71_9PEZI</name>
<comment type="caution">
    <text evidence="4">The sequence shown here is derived from an EMBL/GenBank/DDBJ whole genome shotgun (WGS) entry which is preliminary data.</text>
</comment>
<keyword evidence="1" id="KW-0677">Repeat</keyword>
<keyword evidence="5" id="KW-1185">Reference proteome</keyword>
<protein>
    <recommendedName>
        <fullName evidence="3">Orc1-like AAA ATPase domain-containing protein</fullName>
    </recommendedName>
</protein>
<dbReference type="InterPro" id="IPR011990">
    <property type="entry name" value="TPR-like_helical_dom_sf"/>
</dbReference>
<reference evidence="4" key="1">
    <citation type="journal article" date="2023" name="Mol. Phylogenet. Evol.">
        <title>Genome-scale phylogeny and comparative genomics of the fungal order Sordariales.</title>
        <authorList>
            <person name="Hensen N."/>
            <person name="Bonometti L."/>
            <person name="Westerberg I."/>
            <person name="Brannstrom I.O."/>
            <person name="Guillou S."/>
            <person name="Cros-Aarteil S."/>
            <person name="Calhoun S."/>
            <person name="Haridas S."/>
            <person name="Kuo A."/>
            <person name="Mondo S."/>
            <person name="Pangilinan J."/>
            <person name="Riley R."/>
            <person name="LaButti K."/>
            <person name="Andreopoulos B."/>
            <person name="Lipzen A."/>
            <person name="Chen C."/>
            <person name="Yan M."/>
            <person name="Daum C."/>
            <person name="Ng V."/>
            <person name="Clum A."/>
            <person name="Steindorff A."/>
            <person name="Ohm R.A."/>
            <person name="Martin F."/>
            <person name="Silar P."/>
            <person name="Natvig D.O."/>
            <person name="Lalanne C."/>
            <person name="Gautier V."/>
            <person name="Ament-Velasquez S.L."/>
            <person name="Kruys A."/>
            <person name="Hutchinson M.I."/>
            <person name="Powell A.J."/>
            <person name="Barry K."/>
            <person name="Miller A.N."/>
            <person name="Grigoriev I.V."/>
            <person name="Debuchy R."/>
            <person name="Gladieux P."/>
            <person name="Hiltunen Thoren M."/>
            <person name="Johannesson H."/>
        </authorList>
    </citation>
    <scope>NUCLEOTIDE SEQUENCE</scope>
    <source>
        <strain evidence="4">CBS 958.72</strain>
    </source>
</reference>
<dbReference type="EMBL" id="JAULSN010000001">
    <property type="protein sequence ID" value="KAK3382532.1"/>
    <property type="molecule type" value="Genomic_DNA"/>
</dbReference>
<dbReference type="Pfam" id="PF13191">
    <property type="entry name" value="AAA_16"/>
    <property type="match status" value="1"/>
</dbReference>
<dbReference type="SUPFAM" id="SSF48452">
    <property type="entry name" value="TPR-like"/>
    <property type="match status" value="1"/>
</dbReference>
<dbReference type="Gene3D" id="1.25.40.10">
    <property type="entry name" value="Tetratricopeptide repeat domain"/>
    <property type="match status" value="1"/>
</dbReference>
<dbReference type="InterPro" id="IPR027417">
    <property type="entry name" value="P-loop_NTPase"/>
</dbReference>
<evidence type="ECO:0000313" key="5">
    <source>
        <dbReference type="Proteomes" id="UP001287356"/>
    </source>
</evidence>
<evidence type="ECO:0000256" key="2">
    <source>
        <dbReference type="ARBA" id="ARBA00022803"/>
    </source>
</evidence>
<evidence type="ECO:0000259" key="3">
    <source>
        <dbReference type="Pfam" id="PF13191"/>
    </source>
</evidence>
<sequence>MVKFVNIHDKNLQLAIAGLSRILDTLHTNPTDEYSTGLPRMVMKNREGSPAQASSTSRLTESTSLGAVNPLRTPFSLPTESLNAPRHEPVFGREDELEEMSKHLVDVSSQPGPKIVSVYGQPGIGKTQLLAYYIAKYRDKYDNVFYLNGTSTSTLWPTLKSEVDRLGASWPASILAALSWTDKFNANVDRLCSFLNKKDNCRWLLIVDEMHRSSPMEGIISRLTTGSIVLVSSSSCLATRYPSIKVGSLGLSAGAKAMRHYTNASGIAITTDLDRLVTSLDGHPALIRFAAERLHTLKSNSLTEAYAPIDLPNRLLNRIKAAIDDDLPAGLPLYQQELFNQFLVFDYQNISSHFLDKLAEPDADGEKKALSHTLGKSQSDGLQELRLQVASFCRTTSVAFARHGLIDITFATANTPTTYRLSGVLFNSLRQTLPSLSAIINTGAEKLARKVPRSSNDNYKSLVRLLIPHCRTLAAHATGTPAMSMPKPIQYLQNMERIASCFRILGQDAEAIKLYGYIHNEIAALFPRFKMKRRQRAELYNNMGLSWMNEGDAVFAIKCFSMSLGALRGKQSELEMIPVSRLGSSLISSNERAEDIPVVMEEAEEEQEGEGACPTPFRPSGFNQKDRSFIRKVLVNQAWAEVRMEAYRQAQATIATLNELLGNSEASPAELHARGYLLSLVGPPEKGIELLEEAYELESEARRSGRSFALTILHDLATVYRDQKKWEEAISRYKTVIEGRTETHGPRHRYTIETIAAVAVAYHGCGRKKEAASHFRIALQWHQGIHPAHPIALQTLQNYGAFLADNQQHETARGALQLAYEGHCQRDFKSKGNVSWAQINCGISLAVTLRELKKYKEAINLLDSAILWHQARLEQISGTRDFRPKDSVVNHYCKALYLRGSTYEAWGHQRAATQSYSQAASVPDVHLGQTNYWKALAAKEVEKSS</sequence>
<dbReference type="Gene3D" id="3.40.50.300">
    <property type="entry name" value="P-loop containing nucleotide triphosphate hydrolases"/>
    <property type="match status" value="1"/>
</dbReference>
<dbReference type="PANTHER" id="PTHR45641">
    <property type="entry name" value="TETRATRICOPEPTIDE REPEAT PROTEIN (AFU_ORTHOLOGUE AFUA_6G03870)"/>
    <property type="match status" value="1"/>
</dbReference>
<organism evidence="4 5">
    <name type="scientific">Lasiosphaeria ovina</name>
    <dbReference type="NCBI Taxonomy" id="92902"/>
    <lineage>
        <taxon>Eukaryota</taxon>
        <taxon>Fungi</taxon>
        <taxon>Dikarya</taxon>
        <taxon>Ascomycota</taxon>
        <taxon>Pezizomycotina</taxon>
        <taxon>Sordariomycetes</taxon>
        <taxon>Sordariomycetidae</taxon>
        <taxon>Sordariales</taxon>
        <taxon>Lasiosphaeriaceae</taxon>
        <taxon>Lasiosphaeria</taxon>
    </lineage>
</organism>
<proteinExistence type="predicted"/>
<dbReference type="SMART" id="SM00028">
    <property type="entry name" value="TPR"/>
    <property type="match status" value="4"/>
</dbReference>
<dbReference type="Proteomes" id="UP001287356">
    <property type="component" value="Unassembled WGS sequence"/>
</dbReference>
<evidence type="ECO:0000256" key="1">
    <source>
        <dbReference type="ARBA" id="ARBA00022737"/>
    </source>
</evidence>